<comment type="caution">
    <text evidence="7">The sequence shown here is derived from an EMBL/GenBank/DDBJ whole genome shotgun (WGS) entry which is preliminary data.</text>
</comment>
<proteinExistence type="predicted"/>
<evidence type="ECO:0000256" key="4">
    <source>
        <dbReference type="ARBA" id="ARBA00023136"/>
    </source>
</evidence>
<feature type="region of interest" description="Disordered" evidence="5">
    <location>
        <begin position="118"/>
        <end position="143"/>
    </location>
</feature>
<dbReference type="OrthoDB" id="311720at2759"/>
<dbReference type="STRING" id="765915.A0A1Y2HDU8"/>
<evidence type="ECO:0000313" key="7">
    <source>
        <dbReference type="EMBL" id="ORZ32758.1"/>
    </source>
</evidence>
<reference evidence="7 8" key="1">
    <citation type="submission" date="2016-07" db="EMBL/GenBank/DDBJ databases">
        <title>Pervasive Adenine N6-methylation of Active Genes in Fungi.</title>
        <authorList>
            <consortium name="DOE Joint Genome Institute"/>
            <person name="Mondo S.J."/>
            <person name="Dannebaum R.O."/>
            <person name="Kuo R.C."/>
            <person name="Labutti K."/>
            <person name="Haridas S."/>
            <person name="Kuo A."/>
            <person name="Salamov A."/>
            <person name="Ahrendt S.R."/>
            <person name="Lipzen A."/>
            <person name="Sullivan W."/>
            <person name="Andreopoulos W.B."/>
            <person name="Clum A."/>
            <person name="Lindquist E."/>
            <person name="Daum C."/>
            <person name="Ramamoorthy G.K."/>
            <person name="Gryganskyi A."/>
            <person name="Culley D."/>
            <person name="Magnuson J.K."/>
            <person name="James T.Y."/>
            <person name="O'Malley M.A."/>
            <person name="Stajich J.E."/>
            <person name="Spatafora J.W."/>
            <person name="Visel A."/>
            <person name="Grigoriev I.V."/>
        </authorList>
    </citation>
    <scope>NUCLEOTIDE SEQUENCE [LARGE SCALE GENOMIC DNA]</scope>
    <source>
        <strain evidence="7 8">PL171</strain>
    </source>
</reference>
<dbReference type="InterPro" id="IPR019184">
    <property type="entry name" value="Uncharacterised_TM-17"/>
</dbReference>
<evidence type="ECO:0000256" key="5">
    <source>
        <dbReference type="SAM" id="MobiDB-lite"/>
    </source>
</evidence>
<feature type="transmembrane region" description="Helical" evidence="6">
    <location>
        <begin position="199"/>
        <end position="221"/>
    </location>
</feature>
<evidence type="ECO:0000256" key="3">
    <source>
        <dbReference type="ARBA" id="ARBA00022989"/>
    </source>
</evidence>
<evidence type="ECO:0000256" key="1">
    <source>
        <dbReference type="ARBA" id="ARBA00004141"/>
    </source>
</evidence>
<dbReference type="Pfam" id="PF09799">
    <property type="entry name" value="Transmemb_17"/>
    <property type="match status" value="1"/>
</dbReference>
<accession>A0A1Y2HDU8</accession>
<feature type="transmembrane region" description="Helical" evidence="6">
    <location>
        <begin position="233"/>
        <end position="254"/>
    </location>
</feature>
<gene>
    <name evidence="7" type="ORF">BCR44DRAFT_1439539</name>
</gene>
<dbReference type="PANTHER" id="PTHR13531:SF6">
    <property type="entry name" value="TMEM (HUMAN TRANSMEMBRANE PROTEIN) HOMOLOG"/>
    <property type="match status" value="1"/>
</dbReference>
<evidence type="ECO:0000256" key="6">
    <source>
        <dbReference type="SAM" id="Phobius"/>
    </source>
</evidence>
<dbReference type="Proteomes" id="UP000193411">
    <property type="component" value="Unassembled WGS sequence"/>
</dbReference>
<dbReference type="GO" id="GO:1905515">
    <property type="term" value="P:non-motile cilium assembly"/>
    <property type="evidence" value="ECO:0007669"/>
    <property type="project" value="TreeGrafter"/>
</dbReference>
<comment type="subcellular location">
    <subcellularLocation>
        <location evidence="1">Membrane</location>
        <topology evidence="1">Multi-pass membrane protein</topology>
    </subcellularLocation>
</comment>
<keyword evidence="8" id="KW-1185">Reference proteome</keyword>
<evidence type="ECO:0000313" key="8">
    <source>
        <dbReference type="Proteomes" id="UP000193411"/>
    </source>
</evidence>
<feature type="transmembrane region" description="Helical" evidence="6">
    <location>
        <begin position="160"/>
        <end position="179"/>
    </location>
</feature>
<keyword evidence="2 6" id="KW-0812">Transmembrane</keyword>
<dbReference type="PANTHER" id="PTHR13531">
    <property type="entry name" value="GEO07735P1-RELATED-RELATED"/>
    <property type="match status" value="1"/>
</dbReference>
<dbReference type="AlphaFoldDB" id="A0A1Y2HDU8"/>
<dbReference type="GO" id="GO:0035869">
    <property type="term" value="C:ciliary transition zone"/>
    <property type="evidence" value="ECO:0007669"/>
    <property type="project" value="TreeGrafter"/>
</dbReference>
<evidence type="ECO:0000256" key="2">
    <source>
        <dbReference type="ARBA" id="ARBA00022692"/>
    </source>
</evidence>
<name>A0A1Y2HDU8_9FUNG</name>
<sequence>MDATKPLTATLPPAASRLTSAIRRGSSSANAGVTFATPSTSAVPIAAASAHDPRGARPTLPPLTTHHELEEQARAESTASAGPLESATNTLTQWQEQALESVAQTLFSKHFTQQKLRVHHSSHAAGGDGNGDEGIGAETAEDDPLGPVSGQRRLLSSIPLQLLLIFNATLLPVWFGIMVSVTSEKFADWAARNVNVNEFYSFTLHFTLIVFTICEPARLLLGWRGNRNEKIPDLAGFLLLTVLPQILILLYYPFIQRAHSGSQIDALEVSVNVIYMLLVLPQLPLAYRVTDRVFLALCIPNRS</sequence>
<feature type="transmembrane region" description="Helical" evidence="6">
    <location>
        <begin position="266"/>
        <end position="287"/>
    </location>
</feature>
<protein>
    <submittedName>
        <fullName evidence="7">Uncharacterized protein</fullName>
    </submittedName>
</protein>
<keyword evidence="3 6" id="KW-1133">Transmembrane helix</keyword>
<organism evidence="7 8">
    <name type="scientific">Catenaria anguillulae PL171</name>
    <dbReference type="NCBI Taxonomy" id="765915"/>
    <lineage>
        <taxon>Eukaryota</taxon>
        <taxon>Fungi</taxon>
        <taxon>Fungi incertae sedis</taxon>
        <taxon>Blastocladiomycota</taxon>
        <taxon>Blastocladiomycetes</taxon>
        <taxon>Blastocladiales</taxon>
        <taxon>Catenariaceae</taxon>
        <taxon>Catenaria</taxon>
    </lineage>
</organism>
<keyword evidence="4 6" id="KW-0472">Membrane</keyword>
<dbReference type="EMBL" id="MCFL01000042">
    <property type="protein sequence ID" value="ORZ32758.1"/>
    <property type="molecule type" value="Genomic_DNA"/>
</dbReference>
<dbReference type="GO" id="GO:0016020">
    <property type="term" value="C:membrane"/>
    <property type="evidence" value="ECO:0007669"/>
    <property type="project" value="UniProtKB-SubCell"/>
</dbReference>